<dbReference type="PANTHER" id="PTHR35249:SF2">
    <property type="entry name" value="DYNEIN REGULATORY COMPLEX SUBUNIT 7"/>
    <property type="match status" value="1"/>
</dbReference>
<evidence type="ECO:0000313" key="3">
    <source>
        <dbReference type="Proteomes" id="UP000023152"/>
    </source>
</evidence>
<dbReference type="Proteomes" id="UP000023152">
    <property type="component" value="Unassembled WGS sequence"/>
</dbReference>
<evidence type="ECO:0000313" key="2">
    <source>
        <dbReference type="EMBL" id="ETO25835.1"/>
    </source>
</evidence>
<dbReference type="InterPro" id="IPR033551">
    <property type="entry name" value="DRC7/lobo"/>
</dbReference>
<dbReference type="OrthoDB" id="10262874at2759"/>
<accession>X6NHN5</accession>
<comment type="caution">
    <text evidence="2">The sequence shown here is derived from an EMBL/GenBank/DDBJ whole genome shotgun (WGS) entry which is preliminary data.</text>
</comment>
<sequence>MEKENPYFKIESVFNEKNYWINIDTVNNSPQHFGQMSFNFNDSKFWEFMFFDEAHPLQDFNKIKSNEQNKSSATTDETAPTVFQANKLNKSSSFLHKPEVEKKLLLMPSSWCKPFSIEQSVHDSPYPGRYKKTDYKACVLEQWARFHPKMKGCVLKLTIYKDDKIENGISEMREMFCDRKLSLKKIPFPAFNNKFKKNNERDKLIQRVTKVADKIVMERYAPGCATGVEAMINISNSQRITWFYLTQRIDGLVKRTEVFGEKVIEHSNTMKYLLASKTLLSKEKHFFFLFDLTKKEKTVMSLNFAGDANMEFGVSKVEEFYEKKENEGKEIGRILFSLIDNEYQVFYHYGQNRLLASNRTFNKSTGETSEWQTSSLEPAPKLYELKQQFERLVAREKELITMLIILDCMFVLEKGI</sequence>
<name>X6NHN5_RETFI</name>
<evidence type="ECO:0000259" key="1">
    <source>
        <dbReference type="Pfam" id="PF24667"/>
    </source>
</evidence>
<keyword evidence="3" id="KW-1185">Reference proteome</keyword>
<proteinExistence type="predicted"/>
<organism evidence="2 3">
    <name type="scientific">Reticulomyxa filosa</name>
    <dbReference type="NCBI Taxonomy" id="46433"/>
    <lineage>
        <taxon>Eukaryota</taxon>
        <taxon>Sar</taxon>
        <taxon>Rhizaria</taxon>
        <taxon>Retaria</taxon>
        <taxon>Foraminifera</taxon>
        <taxon>Monothalamids</taxon>
        <taxon>Reticulomyxidae</taxon>
        <taxon>Reticulomyxa</taxon>
    </lineage>
</organism>
<dbReference type="EMBL" id="ASPP01008256">
    <property type="protein sequence ID" value="ETO25835.1"/>
    <property type="molecule type" value="Genomic_DNA"/>
</dbReference>
<dbReference type="GO" id="GO:0031514">
    <property type="term" value="C:motile cilium"/>
    <property type="evidence" value="ECO:0007669"/>
    <property type="project" value="TreeGrafter"/>
</dbReference>
<dbReference type="PANTHER" id="PTHR35249">
    <property type="entry name" value="DYNEIN REGULATORY COMPLEX SUBUNIT 7"/>
    <property type="match status" value="1"/>
</dbReference>
<dbReference type="AlphaFoldDB" id="X6NHN5"/>
<feature type="domain" description="Dynein regulatory complex subunit 7 MORN" evidence="1">
    <location>
        <begin position="199"/>
        <end position="370"/>
    </location>
</feature>
<reference evidence="2 3" key="1">
    <citation type="journal article" date="2013" name="Curr. Biol.">
        <title>The Genome of the Foraminiferan Reticulomyxa filosa.</title>
        <authorList>
            <person name="Glockner G."/>
            <person name="Hulsmann N."/>
            <person name="Schleicher M."/>
            <person name="Noegel A.A."/>
            <person name="Eichinger L."/>
            <person name="Gallinger C."/>
            <person name="Pawlowski J."/>
            <person name="Sierra R."/>
            <person name="Euteneuer U."/>
            <person name="Pillet L."/>
            <person name="Moustafa A."/>
            <person name="Platzer M."/>
            <person name="Groth M."/>
            <person name="Szafranski K."/>
            <person name="Schliwa M."/>
        </authorList>
    </citation>
    <scope>NUCLEOTIDE SEQUENCE [LARGE SCALE GENOMIC DNA]</scope>
</reference>
<protein>
    <recommendedName>
        <fullName evidence="1">Dynein regulatory complex subunit 7 MORN domain-containing protein</fullName>
    </recommendedName>
</protein>
<gene>
    <name evidence="2" type="ORF">RFI_11304</name>
</gene>
<dbReference type="GO" id="GO:0048870">
    <property type="term" value="P:cell motility"/>
    <property type="evidence" value="ECO:0007669"/>
    <property type="project" value="TreeGrafter"/>
</dbReference>
<dbReference type="Pfam" id="PF24667">
    <property type="entry name" value="MORN_DRC7"/>
    <property type="match status" value="1"/>
</dbReference>
<dbReference type="InterPro" id="IPR056291">
    <property type="entry name" value="MORN_DRC7"/>
</dbReference>